<feature type="compositionally biased region" description="Basic and acidic residues" evidence="2">
    <location>
        <begin position="164"/>
        <end position="177"/>
    </location>
</feature>
<dbReference type="CDD" id="cd12311">
    <property type="entry name" value="RRM_SRSF2_SRSF8"/>
    <property type="match status" value="1"/>
</dbReference>
<dbReference type="SMART" id="SM00360">
    <property type="entry name" value="RRM"/>
    <property type="match status" value="1"/>
</dbReference>
<dbReference type="GO" id="GO:0003723">
    <property type="term" value="F:RNA binding"/>
    <property type="evidence" value="ECO:0007669"/>
    <property type="project" value="UniProtKB-UniRule"/>
</dbReference>
<feature type="region of interest" description="Disordered" evidence="2">
    <location>
        <begin position="94"/>
        <end position="200"/>
    </location>
</feature>
<dbReference type="EnsemblMetazoa" id="CJA12225.1">
    <property type="protein sequence ID" value="CJA12225.1"/>
    <property type="gene ID" value="WBGene00131429"/>
</dbReference>
<keyword evidence="1" id="KW-0694">RNA-binding</keyword>
<accession>A0A8R1HYK6</accession>
<feature type="compositionally biased region" description="Basic and acidic residues" evidence="2">
    <location>
        <begin position="94"/>
        <end position="106"/>
    </location>
</feature>
<dbReference type="OMA" id="YERDQYR"/>
<evidence type="ECO:0000313" key="4">
    <source>
        <dbReference type="EnsemblMetazoa" id="CJA12225.1"/>
    </source>
</evidence>
<proteinExistence type="predicted"/>
<dbReference type="InterPro" id="IPR000504">
    <property type="entry name" value="RRM_dom"/>
</dbReference>
<dbReference type="AlphaFoldDB" id="A0A8R1HYK6"/>
<dbReference type="Proteomes" id="UP000005237">
    <property type="component" value="Unassembled WGS sequence"/>
</dbReference>
<keyword evidence="5" id="KW-1185">Reference proteome</keyword>
<reference evidence="5" key="1">
    <citation type="submission" date="2010-08" db="EMBL/GenBank/DDBJ databases">
        <authorList>
            <consortium name="Caenorhabditis japonica Sequencing Consortium"/>
            <person name="Wilson R.K."/>
        </authorList>
    </citation>
    <scope>NUCLEOTIDE SEQUENCE [LARGE SCALE GENOMIC DNA]</scope>
    <source>
        <strain evidence="5">DF5081</strain>
    </source>
</reference>
<feature type="compositionally biased region" description="Low complexity" evidence="2">
    <location>
        <begin position="180"/>
        <end position="200"/>
    </location>
</feature>
<evidence type="ECO:0000259" key="3">
    <source>
        <dbReference type="PROSITE" id="PS50102"/>
    </source>
</evidence>
<dbReference type="FunFam" id="3.30.70.330:FF:000947">
    <property type="entry name" value="Probable splicing factor, arginine/serine-rich 4"/>
    <property type="match status" value="1"/>
</dbReference>
<name>A0A8R1HYK6_CAEJA</name>
<dbReference type="Gene3D" id="3.30.70.330">
    <property type="match status" value="1"/>
</dbReference>
<feature type="compositionally biased region" description="Basic residues" evidence="2">
    <location>
        <begin position="107"/>
        <end position="137"/>
    </location>
</feature>
<evidence type="ECO:0000256" key="1">
    <source>
        <dbReference type="PROSITE-ProRule" id="PRU00176"/>
    </source>
</evidence>
<sequence>MSRGGDRRPAPDINGLTSLKIDNLSYQTTPNDLRRVFDRYGDIGDVHIPRDKYSRQSKGFGFVRFYERRDAEHALDRTDGKLIDGRELRVTLAKYDRPTDERGGRGRDRRRSRSPRRRSRSPRYSRSRSPRRSRSRTRSPPSRDRRESPPAERGGGRSRSRSPVRGDRSASPIDRRQSKSRSASRSASRSPSRSHSNSPN</sequence>
<dbReference type="SUPFAM" id="SSF54928">
    <property type="entry name" value="RNA-binding domain, RBD"/>
    <property type="match status" value="1"/>
</dbReference>
<dbReference type="PANTHER" id="PTHR48034">
    <property type="entry name" value="TRANSFORMER-2 SEX-DETERMINING PROTEIN-RELATED"/>
    <property type="match status" value="1"/>
</dbReference>
<evidence type="ECO:0000256" key="2">
    <source>
        <dbReference type="SAM" id="MobiDB-lite"/>
    </source>
</evidence>
<feature type="domain" description="RRM" evidence="3">
    <location>
        <begin position="17"/>
        <end position="95"/>
    </location>
</feature>
<dbReference type="InterPro" id="IPR050441">
    <property type="entry name" value="RBM"/>
</dbReference>
<evidence type="ECO:0000313" key="5">
    <source>
        <dbReference type="Proteomes" id="UP000005237"/>
    </source>
</evidence>
<protein>
    <submittedName>
        <fullName evidence="4">RRM domain-containing protein</fullName>
    </submittedName>
</protein>
<dbReference type="PROSITE" id="PS50102">
    <property type="entry name" value="RRM"/>
    <property type="match status" value="1"/>
</dbReference>
<dbReference type="InterPro" id="IPR012677">
    <property type="entry name" value="Nucleotide-bd_a/b_plait_sf"/>
</dbReference>
<organism evidence="4 5">
    <name type="scientific">Caenorhabditis japonica</name>
    <dbReference type="NCBI Taxonomy" id="281687"/>
    <lineage>
        <taxon>Eukaryota</taxon>
        <taxon>Metazoa</taxon>
        <taxon>Ecdysozoa</taxon>
        <taxon>Nematoda</taxon>
        <taxon>Chromadorea</taxon>
        <taxon>Rhabditida</taxon>
        <taxon>Rhabditina</taxon>
        <taxon>Rhabditomorpha</taxon>
        <taxon>Rhabditoidea</taxon>
        <taxon>Rhabditidae</taxon>
        <taxon>Peloderinae</taxon>
        <taxon>Caenorhabditis</taxon>
    </lineage>
</organism>
<dbReference type="InterPro" id="IPR035979">
    <property type="entry name" value="RBD_domain_sf"/>
</dbReference>
<dbReference type="Pfam" id="PF00076">
    <property type="entry name" value="RRM_1"/>
    <property type="match status" value="1"/>
</dbReference>
<feature type="compositionally biased region" description="Basic and acidic residues" evidence="2">
    <location>
        <begin position="141"/>
        <end position="150"/>
    </location>
</feature>
<reference evidence="4" key="2">
    <citation type="submission" date="2022-06" db="UniProtKB">
        <authorList>
            <consortium name="EnsemblMetazoa"/>
        </authorList>
    </citation>
    <scope>IDENTIFICATION</scope>
    <source>
        <strain evidence="4">DF5081</strain>
    </source>
</reference>